<sequence length="488" mass="55867">MSYWGADQESVVEDQSEFISGFSKKSSIKIDATSKLQVIQALDNGQCKSDIAREYGVHPQTISSIYKQKDSIIRKYNHKYNLLKKICSLNVEQKLLDWFEEQLKSGNNITDDHLRIKAQDLLEGLSEEFTCIDDWLCSFLTRHNITKYTGDNVCNVKAKEDWKQFHNSLETKDIYIGGVCALSHNLDFNGFLSGQDADSYVSLMFTVNILGSDKRELAVVGKDLMNTESHVRSLPVNYYYCANSQINYSVVLSYLTKWENELASKGKHVVLVLDIPESLIENLCFDNIRIIGTSNLSYVKTILDKIVDCYKYQYRRLQISRTLTYGKDNTSFMEYVHMIGLAWYNTPEKYVRNLCFPPGDGSLYFNVKEDSDSDHSISRWCKMYNVPMNLEHCSETLDKYIFCDSKLPCVYGGQMDETMQATEVLTQKVSHPTSGMEAYQAMKRIVSYLQAESAGPSIMKYAKYLENHLEYGALLQMHQIIASSNDAI</sequence>
<dbReference type="AlphaFoldDB" id="A0A2A4JWT3"/>
<evidence type="ECO:0000256" key="1">
    <source>
        <dbReference type="ARBA" id="ARBA00004123"/>
    </source>
</evidence>
<dbReference type="Pfam" id="PF04218">
    <property type="entry name" value="CENP-B_N"/>
    <property type="match status" value="1"/>
</dbReference>
<dbReference type="PROSITE" id="PS51253">
    <property type="entry name" value="HTH_CENPB"/>
    <property type="match status" value="1"/>
</dbReference>
<keyword evidence="2" id="KW-0238">DNA-binding</keyword>
<evidence type="ECO:0000259" key="4">
    <source>
        <dbReference type="PROSITE" id="PS51253"/>
    </source>
</evidence>
<protein>
    <recommendedName>
        <fullName evidence="4">HTH CENPB-type domain-containing protein</fullName>
    </recommendedName>
</protein>
<evidence type="ECO:0000256" key="2">
    <source>
        <dbReference type="ARBA" id="ARBA00023125"/>
    </source>
</evidence>
<name>A0A2A4JWT3_HELVI</name>
<comment type="subcellular location">
    <subcellularLocation>
        <location evidence="1">Nucleus</location>
    </subcellularLocation>
</comment>
<reference evidence="5" key="1">
    <citation type="submission" date="2017-09" db="EMBL/GenBank/DDBJ databases">
        <title>Contemporary evolution of a Lepidopteran species, Heliothis virescens, in response to modern agricultural practices.</title>
        <authorList>
            <person name="Fritz M.L."/>
            <person name="Deyonke A.M."/>
            <person name="Papanicolaou A."/>
            <person name="Micinski S."/>
            <person name="Westbrook J."/>
            <person name="Gould F."/>
        </authorList>
    </citation>
    <scope>NUCLEOTIDE SEQUENCE [LARGE SCALE GENOMIC DNA]</scope>
    <source>
        <strain evidence="5">HvINT-</strain>
        <tissue evidence="5">Whole body</tissue>
    </source>
</reference>
<dbReference type="InterPro" id="IPR009057">
    <property type="entry name" value="Homeodomain-like_sf"/>
</dbReference>
<accession>A0A2A4JWT3</accession>
<dbReference type="InterPro" id="IPR007889">
    <property type="entry name" value="HTH_Psq"/>
</dbReference>
<dbReference type="PANTHER" id="PTHR19303:SF73">
    <property type="entry name" value="PROTEIN PDC2"/>
    <property type="match status" value="1"/>
</dbReference>
<dbReference type="STRING" id="7102.A0A2A4JWT3"/>
<dbReference type="GO" id="GO:0005634">
    <property type="term" value="C:nucleus"/>
    <property type="evidence" value="ECO:0007669"/>
    <property type="project" value="UniProtKB-SubCell"/>
</dbReference>
<dbReference type="SUPFAM" id="SSF46689">
    <property type="entry name" value="Homeodomain-like"/>
    <property type="match status" value="1"/>
</dbReference>
<feature type="domain" description="HTH CENPB-type" evidence="4">
    <location>
        <begin position="79"/>
        <end position="149"/>
    </location>
</feature>
<evidence type="ECO:0000313" key="5">
    <source>
        <dbReference type="EMBL" id="PCG75953.1"/>
    </source>
</evidence>
<comment type="caution">
    <text evidence="5">The sequence shown here is derived from an EMBL/GenBank/DDBJ whole genome shotgun (WGS) entry which is preliminary data.</text>
</comment>
<gene>
    <name evidence="5" type="ORF">B5V51_10645</name>
</gene>
<dbReference type="PANTHER" id="PTHR19303">
    <property type="entry name" value="TRANSPOSON"/>
    <property type="match status" value="1"/>
</dbReference>
<dbReference type="Pfam" id="PF03221">
    <property type="entry name" value="HTH_Tnp_Tc5"/>
    <property type="match status" value="1"/>
</dbReference>
<keyword evidence="3" id="KW-0539">Nucleus</keyword>
<dbReference type="Gene3D" id="1.10.10.60">
    <property type="entry name" value="Homeodomain-like"/>
    <property type="match status" value="2"/>
</dbReference>
<dbReference type="GO" id="GO:0003677">
    <property type="term" value="F:DNA binding"/>
    <property type="evidence" value="ECO:0007669"/>
    <property type="project" value="UniProtKB-KW"/>
</dbReference>
<evidence type="ECO:0000256" key="3">
    <source>
        <dbReference type="ARBA" id="ARBA00023242"/>
    </source>
</evidence>
<dbReference type="EMBL" id="NWSH01000510">
    <property type="protein sequence ID" value="PCG75953.1"/>
    <property type="molecule type" value="Genomic_DNA"/>
</dbReference>
<dbReference type="InterPro" id="IPR050863">
    <property type="entry name" value="CenT-Element_Derived"/>
</dbReference>
<organism evidence="5">
    <name type="scientific">Heliothis virescens</name>
    <name type="common">Tobacco budworm moth</name>
    <dbReference type="NCBI Taxonomy" id="7102"/>
    <lineage>
        <taxon>Eukaryota</taxon>
        <taxon>Metazoa</taxon>
        <taxon>Ecdysozoa</taxon>
        <taxon>Arthropoda</taxon>
        <taxon>Hexapoda</taxon>
        <taxon>Insecta</taxon>
        <taxon>Pterygota</taxon>
        <taxon>Neoptera</taxon>
        <taxon>Endopterygota</taxon>
        <taxon>Lepidoptera</taxon>
        <taxon>Glossata</taxon>
        <taxon>Ditrysia</taxon>
        <taxon>Noctuoidea</taxon>
        <taxon>Noctuidae</taxon>
        <taxon>Heliothinae</taxon>
        <taxon>Heliothis</taxon>
    </lineage>
</organism>
<dbReference type="InterPro" id="IPR006600">
    <property type="entry name" value="HTH_CenpB_DNA-bd_dom"/>
</dbReference>
<proteinExistence type="predicted"/>